<dbReference type="AlphaFoldDB" id="A0A1E1LSH6"/>
<evidence type="ECO:0000313" key="2">
    <source>
        <dbReference type="Proteomes" id="UP000178129"/>
    </source>
</evidence>
<keyword evidence="2" id="KW-1185">Reference proteome</keyword>
<reference evidence="2" key="1">
    <citation type="submission" date="2016-03" db="EMBL/GenBank/DDBJ databases">
        <authorList>
            <person name="Ploux O."/>
        </authorList>
    </citation>
    <scope>NUCLEOTIDE SEQUENCE [LARGE SCALE GENOMIC DNA]</scope>
    <source>
        <strain evidence="2">UK7</strain>
    </source>
</reference>
<dbReference type="EMBL" id="FJUW01000088">
    <property type="protein sequence ID" value="CZT13415.1"/>
    <property type="molecule type" value="Genomic_DNA"/>
</dbReference>
<proteinExistence type="predicted"/>
<organism evidence="1 2">
    <name type="scientific">Rhynchosporium graminicola</name>
    <dbReference type="NCBI Taxonomy" id="2792576"/>
    <lineage>
        <taxon>Eukaryota</taxon>
        <taxon>Fungi</taxon>
        <taxon>Dikarya</taxon>
        <taxon>Ascomycota</taxon>
        <taxon>Pezizomycotina</taxon>
        <taxon>Leotiomycetes</taxon>
        <taxon>Helotiales</taxon>
        <taxon>Ploettnerulaceae</taxon>
        <taxon>Rhynchosporium</taxon>
    </lineage>
</organism>
<dbReference type="Proteomes" id="UP000178129">
    <property type="component" value="Unassembled WGS sequence"/>
</dbReference>
<dbReference type="InParanoid" id="A0A1E1LSH6"/>
<protein>
    <submittedName>
        <fullName evidence="1">Uncharacterized protein</fullName>
    </submittedName>
</protein>
<sequence length="69" mass="7892">MSSTSNSTSCYWNSTAYDKWFNCQPPGLIASLHHINPHLGYYIRLLRYSLCRKECLEIIVPAETLLTGI</sequence>
<name>A0A1E1LSH6_9HELO</name>
<gene>
    <name evidence="1" type="ORF">RCO7_15241</name>
</gene>
<evidence type="ECO:0000313" key="1">
    <source>
        <dbReference type="EMBL" id="CZT13415.1"/>
    </source>
</evidence>
<accession>A0A1E1LSH6</accession>
<comment type="caution">
    <text evidence="1">The sequence shown here is derived from an EMBL/GenBank/DDBJ whole genome shotgun (WGS) entry which is preliminary data.</text>
</comment>